<protein>
    <submittedName>
        <fullName evidence="5">FMN reductase</fullName>
        <ecNumber evidence="5">1.5.1.-</ecNumber>
    </submittedName>
</protein>
<evidence type="ECO:0000313" key="5">
    <source>
        <dbReference type="EMBL" id="MFC4910062.1"/>
    </source>
</evidence>
<dbReference type="Pfam" id="PF03358">
    <property type="entry name" value="FMN_red"/>
    <property type="match status" value="1"/>
</dbReference>
<keyword evidence="2" id="KW-0288">FMN</keyword>
<dbReference type="InterPro" id="IPR051814">
    <property type="entry name" value="NAD(P)H-dep_FMN_reductase"/>
</dbReference>
<dbReference type="NCBIfam" id="TIGR04037">
    <property type="entry name" value="LLM_duo_CE1759"/>
    <property type="match status" value="1"/>
</dbReference>
<evidence type="ECO:0000256" key="2">
    <source>
        <dbReference type="ARBA" id="ARBA00022643"/>
    </source>
</evidence>
<dbReference type="PANTHER" id="PTHR43408:SF2">
    <property type="entry name" value="FMN REDUCTASE (NADPH)"/>
    <property type="match status" value="1"/>
</dbReference>
<name>A0ABV9U185_9ACTN</name>
<gene>
    <name evidence="5" type="ORF">ACFPCY_22270</name>
</gene>
<dbReference type="Gene3D" id="3.40.50.360">
    <property type="match status" value="1"/>
</dbReference>
<proteinExistence type="predicted"/>
<accession>A0ABV9U185</accession>
<dbReference type="EMBL" id="JBHSIT010000006">
    <property type="protein sequence ID" value="MFC4910062.1"/>
    <property type="molecule type" value="Genomic_DNA"/>
</dbReference>
<evidence type="ECO:0000256" key="3">
    <source>
        <dbReference type="ARBA" id="ARBA00023002"/>
    </source>
</evidence>
<evidence type="ECO:0000259" key="4">
    <source>
        <dbReference type="Pfam" id="PF03358"/>
    </source>
</evidence>
<comment type="caution">
    <text evidence="5">The sequence shown here is derived from an EMBL/GenBank/DDBJ whole genome shotgun (WGS) entry which is preliminary data.</text>
</comment>
<dbReference type="InterPro" id="IPR029039">
    <property type="entry name" value="Flavoprotein-like_sf"/>
</dbReference>
<organism evidence="5 6">
    <name type="scientific">Actinomadura gamaensis</name>
    <dbReference type="NCBI Taxonomy" id="1763541"/>
    <lineage>
        <taxon>Bacteria</taxon>
        <taxon>Bacillati</taxon>
        <taxon>Actinomycetota</taxon>
        <taxon>Actinomycetes</taxon>
        <taxon>Streptosporangiales</taxon>
        <taxon>Thermomonosporaceae</taxon>
        <taxon>Actinomadura</taxon>
    </lineage>
</organism>
<keyword evidence="1" id="KW-0285">Flavoprotein</keyword>
<evidence type="ECO:0000313" key="6">
    <source>
        <dbReference type="Proteomes" id="UP001595872"/>
    </source>
</evidence>
<sequence>MTTRSLAVVSSGLRDPSSTRMLADRLAAATAEALRERGDEAVVATVELRALGHDLVNNLVSGFPAGDLKAAVEAVTGADGLIAVTPVFQASYSGLFKTFFDVLDKDAIENTPTLLGATGGTPRHSLAIDFAMRPLFAYLRAAVEPTAVYAATEDWGSGELSGRIAQAGRELADTIAGRAPAAKPDPFDEPVPFESLLFKE</sequence>
<dbReference type="RefSeq" id="WP_378258072.1">
    <property type="nucleotide sequence ID" value="NZ_JBHSIT010000006.1"/>
</dbReference>
<keyword evidence="3 5" id="KW-0560">Oxidoreductase</keyword>
<reference evidence="6" key="1">
    <citation type="journal article" date="2019" name="Int. J. Syst. Evol. Microbiol.">
        <title>The Global Catalogue of Microorganisms (GCM) 10K type strain sequencing project: providing services to taxonomists for standard genome sequencing and annotation.</title>
        <authorList>
            <consortium name="The Broad Institute Genomics Platform"/>
            <consortium name="The Broad Institute Genome Sequencing Center for Infectious Disease"/>
            <person name="Wu L."/>
            <person name="Ma J."/>
        </authorList>
    </citation>
    <scope>NUCLEOTIDE SEQUENCE [LARGE SCALE GENOMIC DNA]</scope>
    <source>
        <strain evidence="6">KLKA75</strain>
    </source>
</reference>
<keyword evidence="6" id="KW-1185">Reference proteome</keyword>
<feature type="domain" description="NADPH-dependent FMN reductase-like" evidence="4">
    <location>
        <begin position="6"/>
        <end position="155"/>
    </location>
</feature>
<evidence type="ECO:0000256" key="1">
    <source>
        <dbReference type="ARBA" id="ARBA00022630"/>
    </source>
</evidence>
<dbReference type="InterPro" id="IPR023932">
    <property type="entry name" value="CE1759_FMN_reduct"/>
</dbReference>
<dbReference type="GO" id="GO:0016491">
    <property type="term" value="F:oxidoreductase activity"/>
    <property type="evidence" value="ECO:0007669"/>
    <property type="project" value="UniProtKB-KW"/>
</dbReference>
<dbReference type="Proteomes" id="UP001595872">
    <property type="component" value="Unassembled WGS sequence"/>
</dbReference>
<dbReference type="EC" id="1.5.1.-" evidence="5"/>
<dbReference type="InterPro" id="IPR005025">
    <property type="entry name" value="FMN_Rdtase-like_dom"/>
</dbReference>
<dbReference type="PANTHER" id="PTHR43408">
    <property type="entry name" value="FMN REDUCTASE (NADPH)"/>
    <property type="match status" value="1"/>
</dbReference>
<dbReference type="SUPFAM" id="SSF52218">
    <property type="entry name" value="Flavoproteins"/>
    <property type="match status" value="1"/>
</dbReference>